<evidence type="ECO:0000313" key="2">
    <source>
        <dbReference type="Proteomes" id="UP000825935"/>
    </source>
</evidence>
<gene>
    <name evidence="1" type="ORF">KP509_07G022600</name>
</gene>
<keyword evidence="2" id="KW-1185">Reference proteome</keyword>
<reference evidence="1" key="1">
    <citation type="submission" date="2021-08" db="EMBL/GenBank/DDBJ databases">
        <title>WGS assembly of Ceratopteris richardii.</title>
        <authorList>
            <person name="Marchant D.B."/>
            <person name="Chen G."/>
            <person name="Jenkins J."/>
            <person name="Shu S."/>
            <person name="Leebens-Mack J."/>
            <person name="Grimwood J."/>
            <person name="Schmutz J."/>
            <person name="Soltis P."/>
            <person name="Soltis D."/>
            <person name="Chen Z.-H."/>
        </authorList>
    </citation>
    <scope>NUCLEOTIDE SEQUENCE</scope>
    <source>
        <strain evidence="1">Whitten #5841</strain>
        <tissue evidence="1">Leaf</tissue>
    </source>
</reference>
<sequence length="29" mass="3601">MNVVPMLRLMFAKELLQLRLLRFRGRWRG</sequence>
<dbReference type="Proteomes" id="UP000825935">
    <property type="component" value="Chromosome 7"/>
</dbReference>
<evidence type="ECO:0000313" key="1">
    <source>
        <dbReference type="EMBL" id="KAH7432437.1"/>
    </source>
</evidence>
<name>A0A8T2U9A3_CERRI</name>
<proteinExistence type="predicted"/>
<comment type="caution">
    <text evidence="1">The sequence shown here is derived from an EMBL/GenBank/DDBJ whole genome shotgun (WGS) entry which is preliminary data.</text>
</comment>
<dbReference type="AlphaFoldDB" id="A0A8T2U9A3"/>
<dbReference type="EMBL" id="CM035412">
    <property type="protein sequence ID" value="KAH7432437.1"/>
    <property type="molecule type" value="Genomic_DNA"/>
</dbReference>
<protein>
    <submittedName>
        <fullName evidence="1">Uncharacterized protein</fullName>
    </submittedName>
</protein>
<accession>A0A8T2U9A3</accession>
<organism evidence="1 2">
    <name type="scientific">Ceratopteris richardii</name>
    <name type="common">Triangle waterfern</name>
    <dbReference type="NCBI Taxonomy" id="49495"/>
    <lineage>
        <taxon>Eukaryota</taxon>
        <taxon>Viridiplantae</taxon>
        <taxon>Streptophyta</taxon>
        <taxon>Embryophyta</taxon>
        <taxon>Tracheophyta</taxon>
        <taxon>Polypodiopsida</taxon>
        <taxon>Polypodiidae</taxon>
        <taxon>Polypodiales</taxon>
        <taxon>Pteridineae</taxon>
        <taxon>Pteridaceae</taxon>
        <taxon>Parkerioideae</taxon>
        <taxon>Ceratopteris</taxon>
    </lineage>
</organism>